<dbReference type="Pfam" id="PF03646">
    <property type="entry name" value="FlaG"/>
    <property type="match status" value="1"/>
</dbReference>
<accession>A0A172ZLF4</accession>
<sequence length="130" mass="14363">MNIQFSFSSNNTYTAPSSAPVNQAPSDSKTIEERLAATTSLSQMQQLEKQGAVLPVGEEELMRRLDTAFKTLSGPETTLEVSMHKDTHSIMVKVLNKETGEIIREVPREKTLDLVANMMKIAGILVDKKV</sequence>
<gene>
    <name evidence="2" type="ORF">AR543_22470</name>
</gene>
<feature type="region of interest" description="Disordered" evidence="1">
    <location>
        <begin position="1"/>
        <end position="30"/>
    </location>
</feature>
<reference evidence="2 3" key="2">
    <citation type="journal article" date="2016" name="Int. J. Syst. Evol. Microbiol.">
        <title>Paenibacillus bovis sp. nov., isolated from raw yak (Bos grunniens) milk.</title>
        <authorList>
            <person name="Gao C."/>
            <person name="Han J."/>
            <person name="Liu Z."/>
            <person name="Xu X."/>
            <person name="Hang F."/>
            <person name="Wu Z."/>
        </authorList>
    </citation>
    <scope>NUCLEOTIDE SEQUENCE [LARGE SCALE GENOMIC DNA]</scope>
    <source>
        <strain evidence="2 3">BD3526</strain>
    </source>
</reference>
<dbReference type="InterPro" id="IPR035924">
    <property type="entry name" value="FlaG-like_sf"/>
</dbReference>
<dbReference type="STRING" id="1616788.AR543_22470"/>
<dbReference type="RefSeq" id="WP_060536516.1">
    <property type="nucleotide sequence ID" value="NZ_CP013023.1"/>
</dbReference>
<dbReference type="InterPro" id="IPR005186">
    <property type="entry name" value="FlaG"/>
</dbReference>
<reference evidence="3" key="1">
    <citation type="submission" date="2015-10" db="EMBL/GenBank/DDBJ databases">
        <title>Genome of Paenibacillus bovis sp. nov.</title>
        <authorList>
            <person name="Wu Z."/>
            <person name="Gao C."/>
            <person name="Liu Z."/>
            <person name="Zheng H."/>
        </authorList>
    </citation>
    <scope>NUCLEOTIDE SEQUENCE [LARGE SCALE GENOMIC DNA]</scope>
    <source>
        <strain evidence="3">BD3526</strain>
    </source>
</reference>
<protein>
    <recommendedName>
        <fullName evidence="4">Flagellar biosynthesis protein FlaG</fullName>
    </recommendedName>
</protein>
<feature type="compositionally biased region" description="Polar residues" evidence="1">
    <location>
        <begin position="1"/>
        <end position="28"/>
    </location>
</feature>
<keyword evidence="3" id="KW-1185">Reference proteome</keyword>
<organism evidence="2 3">
    <name type="scientific">Paenibacillus bovis</name>
    <dbReference type="NCBI Taxonomy" id="1616788"/>
    <lineage>
        <taxon>Bacteria</taxon>
        <taxon>Bacillati</taxon>
        <taxon>Bacillota</taxon>
        <taxon>Bacilli</taxon>
        <taxon>Bacillales</taxon>
        <taxon>Paenibacillaceae</taxon>
        <taxon>Paenibacillus</taxon>
    </lineage>
</organism>
<dbReference type="KEGG" id="pbv:AR543_22470"/>
<dbReference type="PANTHER" id="PTHR37166:SF1">
    <property type="entry name" value="PROTEIN FLAG"/>
    <property type="match status" value="1"/>
</dbReference>
<evidence type="ECO:0000313" key="2">
    <source>
        <dbReference type="EMBL" id="ANF98481.1"/>
    </source>
</evidence>
<dbReference type="AlphaFoldDB" id="A0A172ZLF4"/>
<proteinExistence type="predicted"/>
<name>A0A172ZLF4_9BACL</name>
<evidence type="ECO:0000256" key="1">
    <source>
        <dbReference type="SAM" id="MobiDB-lite"/>
    </source>
</evidence>
<dbReference type="Proteomes" id="UP000078148">
    <property type="component" value="Chromosome"/>
</dbReference>
<dbReference type="EMBL" id="CP013023">
    <property type="protein sequence ID" value="ANF98481.1"/>
    <property type="molecule type" value="Genomic_DNA"/>
</dbReference>
<evidence type="ECO:0000313" key="3">
    <source>
        <dbReference type="Proteomes" id="UP000078148"/>
    </source>
</evidence>
<evidence type="ECO:0008006" key="4">
    <source>
        <dbReference type="Google" id="ProtNLM"/>
    </source>
</evidence>
<dbReference type="SUPFAM" id="SSF160214">
    <property type="entry name" value="FlaG-like"/>
    <property type="match status" value="1"/>
</dbReference>
<dbReference type="PANTHER" id="PTHR37166">
    <property type="entry name" value="PROTEIN FLAG"/>
    <property type="match status" value="1"/>
</dbReference>
<dbReference type="Gene3D" id="3.30.160.170">
    <property type="entry name" value="FlaG-like"/>
    <property type="match status" value="1"/>
</dbReference>
<dbReference type="OrthoDB" id="9799867at2"/>